<dbReference type="Proteomes" id="UP000663866">
    <property type="component" value="Unassembled WGS sequence"/>
</dbReference>
<name>A0A819BWD3_9BILA</name>
<comment type="caution">
    <text evidence="10">The sequence shown here is derived from an EMBL/GenBank/DDBJ whole genome shotgun (WGS) entry which is preliminary data.</text>
</comment>
<evidence type="ECO:0000256" key="5">
    <source>
        <dbReference type="ARBA" id="ARBA00023136"/>
    </source>
</evidence>
<keyword evidence="5 6" id="KW-0472">Membrane</keyword>
<keyword evidence="11" id="KW-1185">Reference proteome</keyword>
<dbReference type="Pfam" id="PF03124">
    <property type="entry name" value="EXS"/>
    <property type="match status" value="1"/>
</dbReference>
<organism evidence="10 11">
    <name type="scientific">Rotaria magnacalcarata</name>
    <dbReference type="NCBI Taxonomy" id="392030"/>
    <lineage>
        <taxon>Eukaryota</taxon>
        <taxon>Metazoa</taxon>
        <taxon>Spiralia</taxon>
        <taxon>Gnathifera</taxon>
        <taxon>Rotifera</taxon>
        <taxon>Eurotatoria</taxon>
        <taxon>Bdelloidea</taxon>
        <taxon>Philodinida</taxon>
        <taxon>Philodinidae</taxon>
        <taxon>Rotaria</taxon>
    </lineage>
</organism>
<dbReference type="EMBL" id="CAJOBF010000028">
    <property type="protein sequence ID" value="CAF3727845.1"/>
    <property type="molecule type" value="Genomic_DNA"/>
</dbReference>
<reference evidence="10" key="1">
    <citation type="submission" date="2021-02" db="EMBL/GenBank/DDBJ databases">
        <authorList>
            <person name="Nowell W R."/>
        </authorList>
    </citation>
    <scope>NUCLEOTIDE SEQUENCE</scope>
</reference>
<accession>A0A819BWD3</accession>
<evidence type="ECO:0008006" key="12">
    <source>
        <dbReference type="Google" id="ProtNLM"/>
    </source>
</evidence>
<sequence length="802" mass="93709">MKFGEHLAIHITPEWSSQYIEYQYMKVILEQAVAEAPDKMDNGNNTLRVQFFHDVDISFFQLCEKEVAKINTFFSEKLAESSRRFEALKDELQYIVSDAHSDSYRRVSIVFDRGLNTDIKNHHYPKNLKNSITQRTWLSSLSSVVPIRLAKRTPEWHSERTHYKSLNNLKTAFSEFYLMLVLLQNYQILNFTGFRKILKKHDKVFQTERGSIWRTIMNEYMRKAYFPKDSLSIKIHVDTATFHTSTKISELIRDIENIFADAFESGNRVEAMKRLRVPPLDEKNSPIVAFRFGLFVGMICLLLPALFAFGTQLNVSQSNKTLAWRPGLLLYRSTCLIIIQIIFAGINVYGWSSSGVNHILIFEIDPRHHLTYQRILEIGTSLLVLWFISFIGFILASYYDCYPFIQPLIFVALMILFVFNPIPIFYREARFWFLRKLARVFSSPFHSVGFTDFWLGDQLTSLELVFFDLESFFCFYCSNSTWWSTDLTSPTSHQGIFCTGWSEILLQSIFLMLPSWFRFAQCLRRYRDTKQAFPHLTNAGKYATGFFIIITNSLRRATTKTYAANQASNPFLYLWIIAAIVASVYKLIWDLKMDWGFFDKKVGPNKYLREQLVYSSKMYYYAAIIEDIIFRFVWTINIFIAFNVESAEYADLIGFCFGIVEIFRRFIWNFFRLENEHLNNCGQFRAVRDISIVPMPTGFNYRAIDSKLRKQPGIRLRNRITPKETIVEEDNTSLTDVSTRDDTESGITHFVQDLTPMHDVMATDDNVSRIHQQTEDIALEDDRLIVTQGETDPSNRIVDMSN</sequence>
<evidence type="ECO:0000259" key="8">
    <source>
        <dbReference type="PROSITE" id="PS51382"/>
    </source>
</evidence>
<evidence type="ECO:0000259" key="7">
    <source>
        <dbReference type="PROSITE" id="PS51380"/>
    </source>
</evidence>
<dbReference type="Proteomes" id="UP000663842">
    <property type="component" value="Unassembled WGS sequence"/>
</dbReference>
<dbReference type="Pfam" id="PF03105">
    <property type="entry name" value="SPX"/>
    <property type="match status" value="1"/>
</dbReference>
<evidence type="ECO:0000256" key="3">
    <source>
        <dbReference type="ARBA" id="ARBA00022692"/>
    </source>
</evidence>
<evidence type="ECO:0000313" key="10">
    <source>
        <dbReference type="EMBL" id="CAF3808840.1"/>
    </source>
</evidence>
<feature type="transmembrane region" description="Helical" evidence="6">
    <location>
        <begin position="618"/>
        <end position="640"/>
    </location>
</feature>
<dbReference type="CDD" id="cd14477">
    <property type="entry name" value="SPX_XPR1_like"/>
    <property type="match status" value="1"/>
</dbReference>
<keyword evidence="4 6" id="KW-1133">Transmembrane helix</keyword>
<dbReference type="PANTHER" id="PTHR10783:SF103">
    <property type="entry name" value="SOLUTE CARRIER FAMILY 53 MEMBER 1"/>
    <property type="match status" value="1"/>
</dbReference>
<comment type="similarity">
    <text evidence="2">Belongs to the SYG1 (TC 2.A.94) family.</text>
</comment>
<dbReference type="PANTHER" id="PTHR10783">
    <property type="entry name" value="XENOTROPIC AND POLYTROPIC RETROVIRUS RECEPTOR 1-RELATED"/>
    <property type="match status" value="1"/>
</dbReference>
<comment type="subcellular location">
    <subcellularLocation>
        <location evidence="1">Membrane</location>
        <topology evidence="1">Multi-pass membrane protein</topology>
    </subcellularLocation>
</comment>
<feature type="domain" description="EXS" evidence="7">
    <location>
        <begin position="498"/>
        <end position="707"/>
    </location>
</feature>
<dbReference type="GO" id="GO:0016036">
    <property type="term" value="P:cellular response to phosphate starvation"/>
    <property type="evidence" value="ECO:0007669"/>
    <property type="project" value="TreeGrafter"/>
</dbReference>
<feature type="transmembrane region" description="Helical" evidence="6">
    <location>
        <begin position="375"/>
        <end position="398"/>
    </location>
</feature>
<evidence type="ECO:0000313" key="11">
    <source>
        <dbReference type="Proteomes" id="UP000663866"/>
    </source>
</evidence>
<evidence type="ECO:0000256" key="1">
    <source>
        <dbReference type="ARBA" id="ARBA00004141"/>
    </source>
</evidence>
<proteinExistence type="inferred from homology"/>
<dbReference type="GO" id="GO:0006817">
    <property type="term" value="P:phosphate ion transport"/>
    <property type="evidence" value="ECO:0007669"/>
    <property type="project" value="TreeGrafter"/>
</dbReference>
<dbReference type="GO" id="GO:0000822">
    <property type="term" value="F:inositol hexakisphosphate binding"/>
    <property type="evidence" value="ECO:0007669"/>
    <property type="project" value="TreeGrafter"/>
</dbReference>
<feature type="transmembrane region" description="Helical" evidence="6">
    <location>
        <begin position="329"/>
        <end position="351"/>
    </location>
</feature>
<protein>
    <recommendedName>
        <fullName evidence="12">Xenotropic and polytropic retrovirus receptor 1</fullName>
    </recommendedName>
</protein>
<keyword evidence="3 6" id="KW-0812">Transmembrane</keyword>
<dbReference type="PROSITE" id="PS51382">
    <property type="entry name" value="SPX"/>
    <property type="match status" value="1"/>
</dbReference>
<feature type="transmembrane region" description="Helical" evidence="6">
    <location>
        <begin position="404"/>
        <end position="426"/>
    </location>
</feature>
<feature type="transmembrane region" description="Helical" evidence="6">
    <location>
        <begin position="176"/>
        <end position="194"/>
    </location>
</feature>
<feature type="domain" description="SPX" evidence="8">
    <location>
        <begin position="1"/>
        <end position="215"/>
    </location>
</feature>
<dbReference type="InterPro" id="IPR004342">
    <property type="entry name" value="EXS_C"/>
</dbReference>
<evidence type="ECO:0000256" key="6">
    <source>
        <dbReference type="SAM" id="Phobius"/>
    </source>
</evidence>
<dbReference type="PROSITE" id="PS51380">
    <property type="entry name" value="EXS"/>
    <property type="match status" value="1"/>
</dbReference>
<dbReference type="GO" id="GO:0005794">
    <property type="term" value="C:Golgi apparatus"/>
    <property type="evidence" value="ECO:0007669"/>
    <property type="project" value="TreeGrafter"/>
</dbReference>
<dbReference type="GO" id="GO:0005886">
    <property type="term" value="C:plasma membrane"/>
    <property type="evidence" value="ECO:0007669"/>
    <property type="project" value="TreeGrafter"/>
</dbReference>
<evidence type="ECO:0000256" key="2">
    <source>
        <dbReference type="ARBA" id="ARBA00009665"/>
    </source>
</evidence>
<dbReference type="InterPro" id="IPR004331">
    <property type="entry name" value="SPX_dom"/>
</dbReference>
<feature type="transmembrane region" description="Helical" evidence="6">
    <location>
        <begin position="571"/>
        <end position="589"/>
    </location>
</feature>
<dbReference type="AlphaFoldDB" id="A0A819BWD3"/>
<evidence type="ECO:0000256" key="4">
    <source>
        <dbReference type="ARBA" id="ARBA00022989"/>
    </source>
</evidence>
<dbReference type="EMBL" id="CAJOBG010000397">
    <property type="protein sequence ID" value="CAF3808840.1"/>
    <property type="molecule type" value="Genomic_DNA"/>
</dbReference>
<gene>
    <name evidence="10" type="ORF">OVN521_LOCUS4321</name>
    <name evidence="9" type="ORF">UXM345_LOCUS631</name>
</gene>
<feature type="transmembrane region" description="Helical" evidence="6">
    <location>
        <begin position="288"/>
        <end position="309"/>
    </location>
</feature>
<evidence type="ECO:0000313" key="9">
    <source>
        <dbReference type="EMBL" id="CAF3727845.1"/>
    </source>
</evidence>